<dbReference type="RefSeq" id="WP_013745642.1">
    <property type="nucleotide sequence ID" value="NZ_CP114281.1"/>
</dbReference>
<reference evidence="3 5" key="2">
    <citation type="submission" date="2023-06" db="EMBL/GenBank/DDBJ databases">
        <title>Complete Genome Sequence of Gallibacterium anatis Strain BJF12, Isolated from a chicken with diarrhea.</title>
        <authorList>
            <person name="Guo F."/>
            <person name="Bu W."/>
            <person name="Xu F."/>
            <person name="Wen T."/>
        </authorList>
    </citation>
    <scope>NUCLEOTIDE SEQUENCE [LARGE SCALE GENOMIC DNA]</scope>
    <source>
        <strain evidence="3 5">BJF12</strain>
    </source>
</reference>
<reference evidence="2 4" key="1">
    <citation type="submission" date="2014-08" db="EMBL/GenBank/DDBJ databases">
        <title>Chaperone-usher fimbriae in a diverse selection of Gallibacterium genomes.</title>
        <authorList>
            <person name="Kudirkiene E."/>
            <person name="Bager R.J."/>
            <person name="Johnson T.J."/>
            <person name="Bojesen A.M."/>
        </authorList>
    </citation>
    <scope>NUCLEOTIDE SEQUENCE [LARGE SCALE GENOMIC DNA]</scope>
    <source>
        <strain evidence="2 4">20558/3kl.</strain>
    </source>
</reference>
<keyword evidence="1" id="KW-0732">Signal</keyword>
<gene>
    <name evidence="2" type="ORF">JP32_11815</name>
    <name evidence="3" type="ORF">QP018_00100</name>
</gene>
<feature type="chain" id="PRO_5011343802" evidence="1">
    <location>
        <begin position="22"/>
        <end position="148"/>
    </location>
</feature>
<evidence type="ECO:0000313" key="4">
    <source>
        <dbReference type="Proteomes" id="UP000030526"/>
    </source>
</evidence>
<dbReference type="Proteomes" id="UP000030526">
    <property type="component" value="Unassembled WGS sequence"/>
</dbReference>
<evidence type="ECO:0000313" key="2">
    <source>
        <dbReference type="EMBL" id="KGQ29031.1"/>
    </source>
</evidence>
<keyword evidence="5" id="KW-1185">Reference proteome</keyword>
<evidence type="ECO:0000313" key="5">
    <source>
        <dbReference type="Proteomes" id="UP001226750"/>
    </source>
</evidence>
<dbReference type="Proteomes" id="UP001226750">
    <property type="component" value="Chromosome"/>
</dbReference>
<dbReference type="AlphaFoldDB" id="A0A0A2XDZ1"/>
<proteinExistence type="predicted"/>
<protein>
    <submittedName>
        <fullName evidence="2">Uncharacterized protein</fullName>
    </submittedName>
</protein>
<dbReference type="OMA" id="KQSRSAC"/>
<accession>A0A0A2XDZ1</accession>
<sequence>MKIQYLVVISVCLLFSMQSLAKRHYMHSTTNSSSDSTEYSSVISVAKRHYTAPPTSSTSGYIPVISDELMEKCVEIYNQAKWLGEELQNTYVNQYSQTSVNNYNNKVSQHQNMITWFNQNCAGKQSRSACEAAQELNRKNGIKTQSCY</sequence>
<name>A0A0A2XDZ1_9PAST</name>
<feature type="signal peptide" evidence="1">
    <location>
        <begin position="1"/>
        <end position="21"/>
    </location>
</feature>
<evidence type="ECO:0000313" key="3">
    <source>
        <dbReference type="EMBL" id="WIM79703.1"/>
    </source>
</evidence>
<evidence type="ECO:0000256" key="1">
    <source>
        <dbReference type="SAM" id="SignalP"/>
    </source>
</evidence>
<organism evidence="2 4">
    <name type="scientific">Gallibacterium anatis</name>
    <dbReference type="NCBI Taxonomy" id="750"/>
    <lineage>
        <taxon>Bacteria</taxon>
        <taxon>Pseudomonadati</taxon>
        <taxon>Pseudomonadota</taxon>
        <taxon>Gammaproteobacteria</taxon>
        <taxon>Pasteurellales</taxon>
        <taxon>Pasteurellaceae</taxon>
        <taxon>Gallibacterium</taxon>
    </lineage>
</organism>
<dbReference type="EMBL" id="JPXS01000078">
    <property type="protein sequence ID" value="KGQ29031.1"/>
    <property type="molecule type" value="Genomic_DNA"/>
</dbReference>
<dbReference type="EMBL" id="CP126975">
    <property type="protein sequence ID" value="WIM79703.1"/>
    <property type="molecule type" value="Genomic_DNA"/>
</dbReference>